<proteinExistence type="predicted"/>
<evidence type="ECO:0000313" key="2">
    <source>
        <dbReference type="Proteomes" id="UP001235939"/>
    </source>
</evidence>
<dbReference type="EMBL" id="CP092886">
    <property type="protein sequence ID" value="UYV83908.1"/>
    <property type="molecule type" value="Genomic_DNA"/>
</dbReference>
<keyword evidence="2" id="KW-1185">Reference proteome</keyword>
<evidence type="ECO:0000313" key="1">
    <source>
        <dbReference type="EMBL" id="UYV83908.1"/>
    </source>
</evidence>
<dbReference type="SUPFAM" id="SSF53098">
    <property type="entry name" value="Ribonuclease H-like"/>
    <property type="match status" value="1"/>
</dbReference>
<sequence>MAGGSFNGKGNFKGNNTEAQRYFARYVLVTDNGFPFATAEFVSFTKNCSIKHIVIPPGHPATNCPAKSFMGITNKALETIYRHETSEREEIEQELLTYRNWGVTDLLSLKLYIHLHIRELRDWEDNLQINKTEGWLPIPCQPSATVHLNAGVEARANDVQLLPRHVL</sequence>
<gene>
    <name evidence="1" type="ORF">LAZ67_X000575</name>
</gene>
<dbReference type="InterPro" id="IPR012337">
    <property type="entry name" value="RNaseH-like_sf"/>
</dbReference>
<name>A0ABY6LVS5_9ARAC</name>
<reference evidence="1 2" key="1">
    <citation type="submission" date="2022-03" db="EMBL/GenBank/DDBJ databases">
        <title>A chromosomal length assembly of Cordylochernes scorpioides.</title>
        <authorList>
            <person name="Zeh D."/>
            <person name="Zeh J."/>
        </authorList>
    </citation>
    <scope>NUCLEOTIDE SEQUENCE [LARGE SCALE GENOMIC DNA]</scope>
    <source>
        <strain evidence="1">IN4F17</strain>
        <tissue evidence="1">Whole Body</tissue>
    </source>
</reference>
<dbReference type="Proteomes" id="UP001235939">
    <property type="component" value="Chromosome X"/>
</dbReference>
<dbReference type="Gene3D" id="3.30.420.10">
    <property type="entry name" value="Ribonuclease H-like superfamily/Ribonuclease H"/>
    <property type="match status" value="1"/>
</dbReference>
<organism evidence="1 2">
    <name type="scientific">Cordylochernes scorpioides</name>
    <dbReference type="NCBI Taxonomy" id="51811"/>
    <lineage>
        <taxon>Eukaryota</taxon>
        <taxon>Metazoa</taxon>
        <taxon>Ecdysozoa</taxon>
        <taxon>Arthropoda</taxon>
        <taxon>Chelicerata</taxon>
        <taxon>Arachnida</taxon>
        <taxon>Pseudoscorpiones</taxon>
        <taxon>Cheliferoidea</taxon>
        <taxon>Chernetidae</taxon>
        <taxon>Cordylochernes</taxon>
    </lineage>
</organism>
<dbReference type="InterPro" id="IPR036397">
    <property type="entry name" value="RNaseH_sf"/>
</dbReference>
<accession>A0ABY6LVS5</accession>
<protein>
    <submittedName>
        <fullName evidence="1">K02A2.6-like</fullName>
    </submittedName>
</protein>